<proteinExistence type="predicted"/>
<gene>
    <name evidence="2" type="ORF">EGYM00163_LOCUS41072</name>
</gene>
<feature type="signal peptide" evidence="1">
    <location>
        <begin position="1"/>
        <end position="20"/>
    </location>
</feature>
<evidence type="ECO:0000256" key="1">
    <source>
        <dbReference type="SAM" id="SignalP"/>
    </source>
</evidence>
<sequence>MSFNPFIFWFLVLLLDERRAQQLPAFVATPLNETEELCVPMPQRASAYSTYLVTYAKGRAFMESNTKMYSSARQAGFDYMMNWKEEEISVVSPDCHQMWRWVANVTRRGRKVSPKIKACFYAWKPAAILHALRQSKEGDFVVWSDSSRYYRQRFRVPVIYLLNWMLRNDLHVFPGVSTNVRVGVHFELKTPGFCCLLLQMGLCTTANLEACCVQAHESVVVYANFLVLRNTPKARTLLLEWNRLASNLTWAQKSPWGDQGLLALLCGLNNISTVYIPNGGGSSTHLVRQKNVNSLLHRFVGPQYPDLMSLRGASYPWCDICGECPAQVKYMPPSEKHDWTIWNSTRRFCVFCCTAGEGVPDKTISTRLQALLKDPPAWCTSNKWGLPPSEKRGRRKPHGYFYMLHPNFKKPQKDRVAQTFGGNSCTCAEDDLLDDWGGTLKANLEKVKADRVAGTAETGGFNGW</sequence>
<protein>
    <submittedName>
        <fullName evidence="2">Uncharacterized protein</fullName>
    </submittedName>
</protein>
<reference evidence="2" key="1">
    <citation type="submission" date="2021-01" db="EMBL/GenBank/DDBJ databases">
        <authorList>
            <person name="Corre E."/>
            <person name="Pelletier E."/>
            <person name="Niang G."/>
            <person name="Scheremetjew M."/>
            <person name="Finn R."/>
            <person name="Kale V."/>
            <person name="Holt S."/>
            <person name="Cochrane G."/>
            <person name="Meng A."/>
            <person name="Brown T."/>
            <person name="Cohen L."/>
        </authorList>
    </citation>
    <scope>NUCLEOTIDE SEQUENCE</scope>
    <source>
        <strain evidence="2">CCMP1594</strain>
    </source>
</reference>
<feature type="chain" id="PRO_5031103613" evidence="1">
    <location>
        <begin position="21"/>
        <end position="464"/>
    </location>
</feature>
<name>A0A7S4LHP1_9EUGL</name>
<keyword evidence="1" id="KW-0732">Signal</keyword>
<organism evidence="2">
    <name type="scientific">Eutreptiella gymnastica</name>
    <dbReference type="NCBI Taxonomy" id="73025"/>
    <lineage>
        <taxon>Eukaryota</taxon>
        <taxon>Discoba</taxon>
        <taxon>Euglenozoa</taxon>
        <taxon>Euglenida</taxon>
        <taxon>Spirocuta</taxon>
        <taxon>Euglenophyceae</taxon>
        <taxon>Eutreptiales</taxon>
        <taxon>Eutreptiaceae</taxon>
        <taxon>Eutreptiella</taxon>
    </lineage>
</organism>
<dbReference type="AlphaFoldDB" id="A0A7S4LHP1"/>
<accession>A0A7S4LHP1</accession>
<evidence type="ECO:0000313" key="2">
    <source>
        <dbReference type="EMBL" id="CAE0829794.1"/>
    </source>
</evidence>
<dbReference type="EMBL" id="HBJA01119338">
    <property type="protein sequence ID" value="CAE0829794.1"/>
    <property type="molecule type" value="Transcribed_RNA"/>
</dbReference>